<name>A0ABV7HB44_9GAMM</name>
<feature type="transmembrane region" description="Helical" evidence="2">
    <location>
        <begin position="6"/>
        <end position="26"/>
    </location>
</feature>
<dbReference type="Proteomes" id="UP001595476">
    <property type="component" value="Unassembled WGS sequence"/>
</dbReference>
<reference evidence="4" key="1">
    <citation type="journal article" date="2019" name="Int. J. Syst. Evol. Microbiol.">
        <title>The Global Catalogue of Microorganisms (GCM) 10K type strain sequencing project: providing services to taxonomists for standard genome sequencing and annotation.</title>
        <authorList>
            <consortium name="The Broad Institute Genomics Platform"/>
            <consortium name="The Broad Institute Genome Sequencing Center for Infectious Disease"/>
            <person name="Wu L."/>
            <person name="Ma J."/>
        </authorList>
    </citation>
    <scope>NUCLEOTIDE SEQUENCE [LARGE SCALE GENOMIC DNA]</scope>
    <source>
        <strain evidence="4">KCTC 52438</strain>
    </source>
</reference>
<evidence type="ECO:0000256" key="2">
    <source>
        <dbReference type="SAM" id="Phobius"/>
    </source>
</evidence>
<feature type="region of interest" description="Disordered" evidence="1">
    <location>
        <begin position="42"/>
        <end position="68"/>
    </location>
</feature>
<accession>A0ABV7HB44</accession>
<evidence type="ECO:0000256" key="1">
    <source>
        <dbReference type="SAM" id="MobiDB-lite"/>
    </source>
</evidence>
<gene>
    <name evidence="3" type="primary">ccoS</name>
    <name evidence="3" type="ORF">ACFOEK_08895</name>
</gene>
<sequence>MDSILFLIPISIIFLTIAVITLVWNIKSGQFDDMETPAHKILFDDDEDLMPDDAKPIKKQESNNQENN</sequence>
<dbReference type="PANTHER" id="PTHR41532:SF1">
    <property type="entry name" value="FIXS PROTEIN"/>
    <property type="match status" value="1"/>
</dbReference>
<keyword evidence="2" id="KW-0472">Membrane</keyword>
<feature type="compositionally biased region" description="Basic and acidic residues" evidence="1">
    <location>
        <begin position="52"/>
        <end position="61"/>
    </location>
</feature>
<dbReference type="NCBIfam" id="TIGR00847">
    <property type="entry name" value="ccoS"/>
    <property type="match status" value="1"/>
</dbReference>
<keyword evidence="2" id="KW-0812">Transmembrane</keyword>
<evidence type="ECO:0000313" key="4">
    <source>
        <dbReference type="Proteomes" id="UP001595476"/>
    </source>
</evidence>
<comment type="caution">
    <text evidence="3">The sequence shown here is derived from an EMBL/GenBank/DDBJ whole genome shotgun (WGS) entry which is preliminary data.</text>
</comment>
<protein>
    <submittedName>
        <fullName evidence="3">Cbb3-type cytochrome oxidase assembly protein CcoS</fullName>
    </submittedName>
</protein>
<organism evidence="3 4">
    <name type="scientific">Litoribrevibacter euphylliae</name>
    <dbReference type="NCBI Taxonomy" id="1834034"/>
    <lineage>
        <taxon>Bacteria</taxon>
        <taxon>Pseudomonadati</taxon>
        <taxon>Pseudomonadota</taxon>
        <taxon>Gammaproteobacteria</taxon>
        <taxon>Oceanospirillales</taxon>
        <taxon>Oceanospirillaceae</taxon>
        <taxon>Litoribrevibacter</taxon>
    </lineage>
</organism>
<dbReference type="InterPro" id="IPR004714">
    <property type="entry name" value="Cyt_oxidase_maturation_cbb3"/>
</dbReference>
<keyword evidence="2" id="KW-1133">Transmembrane helix</keyword>
<proteinExistence type="predicted"/>
<dbReference type="RefSeq" id="WP_386719364.1">
    <property type="nucleotide sequence ID" value="NZ_JBHRSZ010000004.1"/>
</dbReference>
<dbReference type="PANTHER" id="PTHR41532">
    <property type="entry name" value="FIXS PROTEIN"/>
    <property type="match status" value="1"/>
</dbReference>
<keyword evidence="4" id="KW-1185">Reference proteome</keyword>
<evidence type="ECO:0000313" key="3">
    <source>
        <dbReference type="EMBL" id="MFC3151144.1"/>
    </source>
</evidence>
<dbReference type="EMBL" id="JBHRSZ010000004">
    <property type="protein sequence ID" value="MFC3151144.1"/>
    <property type="molecule type" value="Genomic_DNA"/>
</dbReference>
<dbReference type="Pfam" id="PF03597">
    <property type="entry name" value="FixS"/>
    <property type="match status" value="1"/>
</dbReference>